<evidence type="ECO:0000256" key="6">
    <source>
        <dbReference type="ARBA" id="ARBA00022741"/>
    </source>
</evidence>
<dbReference type="Gene3D" id="1.10.510.10">
    <property type="entry name" value="Transferase(Phosphotransferase) domain 1"/>
    <property type="match status" value="1"/>
</dbReference>
<dbReference type="InterPro" id="IPR000719">
    <property type="entry name" value="Prot_kinase_dom"/>
</dbReference>
<dbReference type="VEuPathDB" id="TrichDB:TVAGG3_0949320"/>
<keyword evidence="6" id="KW-0547">Nucleotide-binding</keyword>
<dbReference type="FunCoup" id="A2FVM4">
    <property type="interactions" value="312"/>
</dbReference>
<evidence type="ECO:0000256" key="10">
    <source>
        <dbReference type="ARBA" id="ARBA00048679"/>
    </source>
</evidence>
<dbReference type="InterPro" id="IPR011009">
    <property type="entry name" value="Kinase-like_dom_sf"/>
</dbReference>
<dbReference type="Pfam" id="PF00069">
    <property type="entry name" value="Pkinase"/>
    <property type="match status" value="1"/>
</dbReference>
<dbReference type="OMA" id="HKLYMEY"/>
<dbReference type="GO" id="GO:0008033">
    <property type="term" value="P:tRNA processing"/>
    <property type="evidence" value="ECO:0007669"/>
    <property type="project" value="UniProtKB-KW"/>
</dbReference>
<comment type="similarity">
    <text evidence="1">Belongs to the protein kinase superfamily. BUD32 family.</text>
</comment>
<organism evidence="12 13">
    <name type="scientific">Trichomonas vaginalis (strain ATCC PRA-98 / G3)</name>
    <dbReference type="NCBI Taxonomy" id="412133"/>
    <lineage>
        <taxon>Eukaryota</taxon>
        <taxon>Metamonada</taxon>
        <taxon>Parabasalia</taxon>
        <taxon>Trichomonadida</taxon>
        <taxon>Trichomonadidae</taxon>
        <taxon>Trichomonas</taxon>
    </lineage>
</organism>
<dbReference type="PANTHER" id="PTHR12209">
    <property type="entry name" value="NON-SPECIFIC SERINE/THREONINE PROTEIN KINASE"/>
    <property type="match status" value="1"/>
</dbReference>
<dbReference type="RefSeq" id="XP_001303969.1">
    <property type="nucleotide sequence ID" value="XM_001303968.1"/>
</dbReference>
<keyword evidence="13" id="KW-1185">Reference proteome</keyword>
<evidence type="ECO:0000256" key="5">
    <source>
        <dbReference type="ARBA" id="ARBA00022694"/>
    </source>
</evidence>
<dbReference type="OrthoDB" id="3399at2759"/>
<keyword evidence="8" id="KW-0067">ATP-binding</keyword>
<dbReference type="GO" id="GO:0000408">
    <property type="term" value="C:EKC/KEOPS complex"/>
    <property type="evidence" value="ECO:0000318"/>
    <property type="project" value="GO_Central"/>
</dbReference>
<name>A2FVM4_TRIV3</name>
<evidence type="ECO:0000256" key="4">
    <source>
        <dbReference type="ARBA" id="ARBA00022679"/>
    </source>
</evidence>
<evidence type="ECO:0000313" key="13">
    <source>
        <dbReference type="Proteomes" id="UP000001542"/>
    </source>
</evidence>
<keyword evidence="5" id="KW-0819">tRNA processing</keyword>
<dbReference type="GO" id="GO:0005634">
    <property type="term" value="C:nucleus"/>
    <property type="evidence" value="ECO:0000318"/>
    <property type="project" value="GO_Central"/>
</dbReference>
<dbReference type="STRING" id="5722.A2FVM4"/>
<keyword evidence="3" id="KW-0723">Serine/threonine-protein kinase</keyword>
<dbReference type="PROSITE" id="PS50011">
    <property type="entry name" value="PROTEIN_KINASE_DOM"/>
    <property type="match status" value="1"/>
</dbReference>
<dbReference type="PROSITE" id="PS00109">
    <property type="entry name" value="PROTEIN_KINASE_TYR"/>
    <property type="match status" value="1"/>
</dbReference>
<reference evidence="12" key="2">
    <citation type="journal article" date="2007" name="Science">
        <title>Draft genome sequence of the sexually transmitted pathogen Trichomonas vaginalis.</title>
        <authorList>
            <person name="Carlton J.M."/>
            <person name="Hirt R.P."/>
            <person name="Silva J.C."/>
            <person name="Delcher A.L."/>
            <person name="Schatz M."/>
            <person name="Zhao Q."/>
            <person name="Wortman J.R."/>
            <person name="Bidwell S.L."/>
            <person name="Alsmark U.C.M."/>
            <person name="Besteiro S."/>
            <person name="Sicheritz-Ponten T."/>
            <person name="Noel C.J."/>
            <person name="Dacks J.B."/>
            <person name="Foster P.G."/>
            <person name="Simillion C."/>
            <person name="Van de Peer Y."/>
            <person name="Miranda-Saavedra D."/>
            <person name="Barton G.J."/>
            <person name="Westrop G.D."/>
            <person name="Mueller S."/>
            <person name="Dessi D."/>
            <person name="Fiori P.L."/>
            <person name="Ren Q."/>
            <person name="Paulsen I."/>
            <person name="Zhang H."/>
            <person name="Bastida-Corcuera F.D."/>
            <person name="Simoes-Barbosa A."/>
            <person name="Brown M.T."/>
            <person name="Hayes R.D."/>
            <person name="Mukherjee M."/>
            <person name="Okumura C.Y."/>
            <person name="Schneider R."/>
            <person name="Smith A.J."/>
            <person name="Vanacova S."/>
            <person name="Villalvazo M."/>
            <person name="Haas B.J."/>
            <person name="Pertea M."/>
            <person name="Feldblyum T.V."/>
            <person name="Utterback T.R."/>
            <person name="Shu C.L."/>
            <person name="Osoegawa K."/>
            <person name="de Jong P.J."/>
            <person name="Hrdy I."/>
            <person name="Horvathova L."/>
            <person name="Zubacova Z."/>
            <person name="Dolezal P."/>
            <person name="Malik S.B."/>
            <person name="Logsdon J.M. Jr."/>
            <person name="Henze K."/>
            <person name="Gupta A."/>
            <person name="Wang C.C."/>
            <person name="Dunne R.L."/>
            <person name="Upcroft J.A."/>
            <person name="Upcroft P."/>
            <person name="White O."/>
            <person name="Salzberg S.L."/>
            <person name="Tang P."/>
            <person name="Chiu C.-H."/>
            <person name="Lee Y.-S."/>
            <person name="Embley T.M."/>
            <person name="Coombs G.H."/>
            <person name="Mottram J.C."/>
            <person name="Tachezy J."/>
            <person name="Fraser-Liggett C.M."/>
            <person name="Johnson P.J."/>
        </authorList>
    </citation>
    <scope>NUCLEOTIDE SEQUENCE [LARGE SCALE GENOMIC DNA]</scope>
    <source>
        <strain evidence="12">G3</strain>
    </source>
</reference>
<dbReference type="NCBIfam" id="TIGR03724">
    <property type="entry name" value="arch_bud32"/>
    <property type="match status" value="1"/>
</dbReference>
<evidence type="ECO:0000256" key="3">
    <source>
        <dbReference type="ARBA" id="ARBA00022527"/>
    </source>
</evidence>
<dbReference type="AlphaFoldDB" id="A2FVM4"/>
<reference evidence="12" key="1">
    <citation type="submission" date="2006-10" db="EMBL/GenBank/DDBJ databases">
        <authorList>
            <person name="Amadeo P."/>
            <person name="Zhao Q."/>
            <person name="Wortman J."/>
            <person name="Fraser-Liggett C."/>
            <person name="Carlton J."/>
        </authorList>
    </citation>
    <scope>NUCLEOTIDE SEQUENCE</scope>
    <source>
        <strain evidence="12">G3</strain>
    </source>
</reference>
<evidence type="ECO:0000256" key="7">
    <source>
        <dbReference type="ARBA" id="ARBA00022777"/>
    </source>
</evidence>
<comment type="catalytic activity">
    <reaction evidence="10">
        <text>L-seryl-[protein] + ATP = O-phospho-L-seryl-[protein] + ADP + H(+)</text>
        <dbReference type="Rhea" id="RHEA:17989"/>
        <dbReference type="Rhea" id="RHEA-COMP:9863"/>
        <dbReference type="Rhea" id="RHEA-COMP:11604"/>
        <dbReference type="ChEBI" id="CHEBI:15378"/>
        <dbReference type="ChEBI" id="CHEBI:29999"/>
        <dbReference type="ChEBI" id="CHEBI:30616"/>
        <dbReference type="ChEBI" id="CHEBI:83421"/>
        <dbReference type="ChEBI" id="CHEBI:456216"/>
        <dbReference type="EC" id="2.7.11.1"/>
    </reaction>
</comment>
<dbReference type="SMR" id="A2FVM4"/>
<dbReference type="SUPFAM" id="SSF56112">
    <property type="entry name" value="Protein kinase-like (PK-like)"/>
    <property type="match status" value="1"/>
</dbReference>
<dbReference type="SMART" id="SM00220">
    <property type="entry name" value="S_TKc"/>
    <property type="match status" value="1"/>
</dbReference>
<gene>
    <name evidence="12" type="ORF">TVAG_344730</name>
</gene>
<comment type="catalytic activity">
    <reaction evidence="9">
        <text>L-threonyl-[protein] + ATP = O-phospho-L-threonyl-[protein] + ADP + H(+)</text>
        <dbReference type="Rhea" id="RHEA:46608"/>
        <dbReference type="Rhea" id="RHEA-COMP:11060"/>
        <dbReference type="Rhea" id="RHEA-COMP:11605"/>
        <dbReference type="ChEBI" id="CHEBI:15378"/>
        <dbReference type="ChEBI" id="CHEBI:30013"/>
        <dbReference type="ChEBI" id="CHEBI:30616"/>
        <dbReference type="ChEBI" id="CHEBI:61977"/>
        <dbReference type="ChEBI" id="CHEBI:456216"/>
        <dbReference type="EC" id="2.7.11.1"/>
    </reaction>
</comment>
<dbReference type="GO" id="GO:0070525">
    <property type="term" value="P:tRNA threonylcarbamoyladenosine metabolic process"/>
    <property type="evidence" value="ECO:0000318"/>
    <property type="project" value="GO_Central"/>
</dbReference>
<dbReference type="EMBL" id="DS114062">
    <property type="protein sequence ID" value="EAX91039.1"/>
    <property type="molecule type" value="Genomic_DNA"/>
</dbReference>
<keyword evidence="7 12" id="KW-0418">Kinase</keyword>
<accession>A2FVM4</accession>
<dbReference type="eggNOG" id="KOG3087">
    <property type="taxonomic scope" value="Eukaryota"/>
</dbReference>
<keyword evidence="4" id="KW-0808">Transferase</keyword>
<sequence>MNRENWVEIKRGAEASIWKMQLFGKNCVAKVLEPKTWRAAPLDKMLRSDRIKSEARTNFRCMQLGVPTCPIVYIDPETSTLIMEELNGGSLKQMIFNCTDHNDPKVIQALKEMGQIIATLHNNEILHGDLTTSNFMLHDGKVRVIDFGLSFQSGLPEDFAVDLYVMERAFNSSHPDKTDLLKIIFDSYTEHCKKAPVILKRLKKVRSRGRKRSMVG</sequence>
<dbReference type="GO" id="GO:0005524">
    <property type="term" value="F:ATP binding"/>
    <property type="evidence" value="ECO:0007669"/>
    <property type="project" value="UniProtKB-KW"/>
</dbReference>
<dbReference type="GO" id="GO:0004674">
    <property type="term" value="F:protein serine/threonine kinase activity"/>
    <property type="evidence" value="ECO:0000318"/>
    <property type="project" value="GO_Central"/>
</dbReference>
<evidence type="ECO:0000256" key="2">
    <source>
        <dbReference type="ARBA" id="ARBA00012513"/>
    </source>
</evidence>
<evidence type="ECO:0000256" key="8">
    <source>
        <dbReference type="ARBA" id="ARBA00022840"/>
    </source>
</evidence>
<dbReference type="InterPro" id="IPR022495">
    <property type="entry name" value="Bud32"/>
</dbReference>
<dbReference type="EC" id="2.7.11.1" evidence="2"/>
<dbReference type="KEGG" id="tva:4748732"/>
<evidence type="ECO:0000313" key="12">
    <source>
        <dbReference type="EMBL" id="EAX91039.1"/>
    </source>
</evidence>
<protein>
    <recommendedName>
        <fullName evidence="2">non-specific serine/threonine protein kinase</fullName>
        <ecNumber evidence="2">2.7.11.1</ecNumber>
    </recommendedName>
</protein>
<dbReference type="VEuPathDB" id="TrichDB:TVAG_344730"/>
<dbReference type="PANTHER" id="PTHR12209:SF0">
    <property type="entry name" value="EKC_KEOPS COMPLEX SUBUNIT TP53RK"/>
    <property type="match status" value="1"/>
</dbReference>
<feature type="domain" description="Protein kinase" evidence="11">
    <location>
        <begin position="3"/>
        <end position="216"/>
    </location>
</feature>
<dbReference type="Gene3D" id="3.30.200.20">
    <property type="entry name" value="Phosphorylase Kinase, domain 1"/>
    <property type="match status" value="1"/>
</dbReference>
<dbReference type="FunFam" id="1.10.510.10:FF:000323">
    <property type="entry name" value="TP53-regulating kinase, putative"/>
    <property type="match status" value="1"/>
</dbReference>
<evidence type="ECO:0000256" key="1">
    <source>
        <dbReference type="ARBA" id="ARBA00010630"/>
    </source>
</evidence>
<dbReference type="InterPro" id="IPR008266">
    <property type="entry name" value="Tyr_kinase_AS"/>
</dbReference>
<dbReference type="InParanoid" id="A2FVM4"/>
<dbReference type="GO" id="GO:0005829">
    <property type="term" value="C:cytosol"/>
    <property type="evidence" value="ECO:0000318"/>
    <property type="project" value="GO_Central"/>
</dbReference>
<proteinExistence type="inferred from homology"/>
<evidence type="ECO:0000256" key="9">
    <source>
        <dbReference type="ARBA" id="ARBA00047899"/>
    </source>
</evidence>
<evidence type="ECO:0000259" key="11">
    <source>
        <dbReference type="PROSITE" id="PS50011"/>
    </source>
</evidence>
<dbReference type="Proteomes" id="UP000001542">
    <property type="component" value="Unassembled WGS sequence"/>
</dbReference>